<dbReference type="RefSeq" id="WP_107821006.1">
    <property type="nucleotide sequence ID" value="NZ_OY782574.1"/>
</dbReference>
<keyword evidence="3" id="KW-0540">Nuclease</keyword>
<name>A0A2T5C5P2_9BACT</name>
<dbReference type="Pfam" id="PF17761">
    <property type="entry name" value="DUF1016_N"/>
    <property type="match status" value="1"/>
</dbReference>
<dbReference type="GO" id="GO:0004519">
    <property type="term" value="F:endonuclease activity"/>
    <property type="evidence" value="ECO:0007669"/>
    <property type="project" value="UniProtKB-KW"/>
</dbReference>
<organism evidence="3 4">
    <name type="scientific">Mangrovibacterium marinum</name>
    <dbReference type="NCBI Taxonomy" id="1639118"/>
    <lineage>
        <taxon>Bacteria</taxon>
        <taxon>Pseudomonadati</taxon>
        <taxon>Bacteroidota</taxon>
        <taxon>Bacteroidia</taxon>
        <taxon>Marinilabiliales</taxon>
        <taxon>Prolixibacteraceae</taxon>
        <taxon>Mangrovibacterium</taxon>
    </lineage>
</organism>
<dbReference type="InterPro" id="IPR011856">
    <property type="entry name" value="tRNA_endonuc-like_dom_sf"/>
</dbReference>
<evidence type="ECO:0000259" key="1">
    <source>
        <dbReference type="Pfam" id="PF06250"/>
    </source>
</evidence>
<evidence type="ECO:0000259" key="2">
    <source>
        <dbReference type="Pfam" id="PF17761"/>
    </source>
</evidence>
<evidence type="ECO:0000313" key="4">
    <source>
        <dbReference type="Proteomes" id="UP000243525"/>
    </source>
</evidence>
<sequence length="363" mass="42881">MKPVPQQQLFESIRQVLNSAWKNIYRATNSNMVVAYWQIGRLIVEDEQNGESRADYGKMILQELSGKLTEEFGRGFSVTNLKNFRKFYLTFPEIQGIHGETDDQMQKSQTVSDLLSWSHYCLLMKVEDIEARNFYIQESINQNWSVRALDRQISTLYYERLLSSQDKLAIQQEAESKTNDLKDSARDFIKDPYILEFLKLTPGNTYLEKTLENSLLENLQSFILELGKGFAFVGRQYHINVGNEHYYIDLVFYNYILKCFVLMDLKVGKLTHQDVGQMDMYVRLFEEKIRQNDDNPTIGIILCSQQNESVIKYSVLAENKQLFTSRYKLYLPTEEELKKEIERDRIHIENRLQEEFVKYYSKK</sequence>
<dbReference type="Gene3D" id="3.40.1350.10">
    <property type="match status" value="1"/>
</dbReference>
<dbReference type="OrthoDB" id="9801263at2"/>
<keyword evidence="3" id="KW-0255">Endonuclease</keyword>
<dbReference type="InterPro" id="IPR009362">
    <property type="entry name" value="YhcG_C"/>
</dbReference>
<proteinExistence type="predicted"/>
<keyword evidence="4" id="KW-1185">Reference proteome</keyword>
<dbReference type="InterPro" id="IPR041527">
    <property type="entry name" value="YhcG_N"/>
</dbReference>
<feature type="domain" description="YhcG N-terminal" evidence="2">
    <location>
        <begin position="13"/>
        <end position="160"/>
    </location>
</feature>
<feature type="domain" description="YhcG PDDEXK nuclease" evidence="1">
    <location>
        <begin position="187"/>
        <end position="341"/>
    </location>
</feature>
<dbReference type="GO" id="GO:0003676">
    <property type="term" value="F:nucleic acid binding"/>
    <property type="evidence" value="ECO:0007669"/>
    <property type="project" value="InterPro"/>
</dbReference>
<dbReference type="PANTHER" id="PTHR30547">
    <property type="entry name" value="UNCHARACTERIZED PROTEIN YHCG-RELATED"/>
    <property type="match status" value="1"/>
</dbReference>
<reference evidence="3 4" key="1">
    <citation type="submission" date="2018-04" db="EMBL/GenBank/DDBJ databases">
        <title>Genomic Encyclopedia of Archaeal and Bacterial Type Strains, Phase II (KMG-II): from individual species to whole genera.</title>
        <authorList>
            <person name="Goeker M."/>
        </authorList>
    </citation>
    <scope>NUCLEOTIDE SEQUENCE [LARGE SCALE GENOMIC DNA]</scope>
    <source>
        <strain evidence="3 4">DSM 28823</strain>
    </source>
</reference>
<comment type="caution">
    <text evidence="3">The sequence shown here is derived from an EMBL/GenBank/DDBJ whole genome shotgun (WGS) entry which is preliminary data.</text>
</comment>
<protein>
    <submittedName>
        <fullName evidence="3">Putative nuclease of restriction endonuclease-like (RecB) superfamily</fullName>
    </submittedName>
</protein>
<accession>A0A2T5C5P2</accession>
<evidence type="ECO:0000313" key="3">
    <source>
        <dbReference type="EMBL" id="PTN10230.1"/>
    </source>
</evidence>
<dbReference type="AlphaFoldDB" id="A0A2T5C5P2"/>
<keyword evidence="3" id="KW-0378">Hydrolase</keyword>
<gene>
    <name evidence="3" type="ORF">C8N47_102215</name>
</gene>
<dbReference type="Proteomes" id="UP000243525">
    <property type="component" value="Unassembled WGS sequence"/>
</dbReference>
<dbReference type="PANTHER" id="PTHR30547:SF5">
    <property type="entry name" value="NUCLEASE YHCG-RELATED"/>
    <property type="match status" value="1"/>
</dbReference>
<dbReference type="InterPro" id="IPR053148">
    <property type="entry name" value="PD-DEXK-like_domain"/>
</dbReference>
<dbReference type="EMBL" id="QAAD01000002">
    <property type="protein sequence ID" value="PTN10230.1"/>
    <property type="molecule type" value="Genomic_DNA"/>
</dbReference>
<dbReference type="Pfam" id="PF06250">
    <property type="entry name" value="YhcG_C"/>
    <property type="match status" value="1"/>
</dbReference>